<protein>
    <submittedName>
        <fullName evidence="10">Expansin-B9</fullName>
    </submittedName>
</protein>
<dbReference type="InterPro" id="IPR009009">
    <property type="entry name" value="RlpA-like_DPBB"/>
</dbReference>
<evidence type="ECO:0000313" key="10">
    <source>
        <dbReference type="EMBL" id="PWZ55568.1"/>
    </source>
</evidence>
<comment type="caution">
    <text evidence="10">The sequence shown here is derived from an EMBL/GenBank/DDBJ whole genome shotgun (WGS) entry which is preliminary data.</text>
</comment>
<keyword evidence="3" id="KW-0134">Cell wall</keyword>
<dbReference type="PANTHER" id="PTHR31692:SF55">
    <property type="entry name" value="BETA-EXPANSIN 1A"/>
    <property type="match status" value="1"/>
</dbReference>
<accession>A0A317YA54</accession>
<dbReference type="PRINTS" id="PR00829">
    <property type="entry name" value="LOLP1ALLERGN"/>
</dbReference>
<dbReference type="CDD" id="cd22275">
    <property type="entry name" value="DPBB_EXPB_N"/>
    <property type="match status" value="1"/>
</dbReference>
<organism evidence="10">
    <name type="scientific">Zea mays</name>
    <name type="common">Maize</name>
    <dbReference type="NCBI Taxonomy" id="4577"/>
    <lineage>
        <taxon>Eukaryota</taxon>
        <taxon>Viridiplantae</taxon>
        <taxon>Streptophyta</taxon>
        <taxon>Embryophyta</taxon>
        <taxon>Tracheophyta</taxon>
        <taxon>Spermatophyta</taxon>
        <taxon>Magnoliopsida</taxon>
        <taxon>Liliopsida</taxon>
        <taxon>Poales</taxon>
        <taxon>Poaceae</taxon>
        <taxon>PACMAD clade</taxon>
        <taxon>Panicoideae</taxon>
        <taxon>Andropogonodae</taxon>
        <taxon>Andropogoneae</taxon>
        <taxon>Tripsacinae</taxon>
        <taxon>Zea</taxon>
    </lineage>
</organism>
<evidence type="ECO:0000259" key="9">
    <source>
        <dbReference type="PROSITE" id="PS50843"/>
    </source>
</evidence>
<evidence type="ECO:0000256" key="3">
    <source>
        <dbReference type="ARBA" id="ARBA00022512"/>
    </source>
</evidence>
<name>A0A317YA54_MAIZE</name>
<dbReference type="InterPro" id="IPR036908">
    <property type="entry name" value="RlpA-like_sf"/>
</dbReference>
<dbReference type="InterPro" id="IPR007112">
    <property type="entry name" value="Expansin/allergen_DPBB_dom"/>
</dbReference>
<evidence type="ECO:0000259" key="8">
    <source>
        <dbReference type="PROSITE" id="PS50842"/>
    </source>
</evidence>
<dbReference type="Pfam" id="PF03330">
    <property type="entry name" value="DPBB_1"/>
    <property type="match status" value="1"/>
</dbReference>
<dbReference type="InterPro" id="IPR007118">
    <property type="entry name" value="Expan_Lol_pI"/>
</dbReference>
<evidence type="ECO:0000256" key="5">
    <source>
        <dbReference type="ARBA" id="ARBA00022729"/>
    </source>
</evidence>
<gene>
    <name evidence="10" type="primary">EXPB9_0</name>
    <name evidence="10" type="ORF">Zm00014a_017064</name>
</gene>
<dbReference type="InterPro" id="IPR005795">
    <property type="entry name" value="LolPI"/>
</dbReference>
<keyword evidence="6" id="KW-0325">Glycoprotein</keyword>
<dbReference type="PANTHER" id="PTHR31692">
    <property type="entry name" value="EXPANSIN-B3"/>
    <property type="match status" value="1"/>
</dbReference>
<sequence>MGSLQPNNAVAVAVAAAAAAAVVLAAVATGGSCWTDDRLKAVPPGPNITADYDGKWLAAKATWYGSPVGAGPDDDNNGGTCGFTGVNLPPYSGMAACGNSPIYKDGKGCGSCYEIRCTAPQECSDEPVVVFITDANDYPLAPYHFDLSGTAFGSMAKPGLADELRHRGIIDLEFRRVRCKYAPGKNIVFHVEHGSDPSHLALLAKFVAGDGDIVQMDLKQGASLKWEPMNHSVGAIWRIETAPHKPLKGPFSIRLTSESGQELVAADVIPEDWKPDTTYQSNVQF</sequence>
<evidence type="ECO:0000256" key="1">
    <source>
        <dbReference type="ARBA" id="ARBA00004191"/>
    </source>
</evidence>
<feature type="domain" description="Expansin-like EG45" evidence="8">
    <location>
        <begin position="78"/>
        <end position="184"/>
    </location>
</feature>
<evidence type="ECO:0000256" key="2">
    <source>
        <dbReference type="ARBA" id="ARBA00005650"/>
    </source>
</evidence>
<dbReference type="Pfam" id="PF01357">
    <property type="entry name" value="Expansin_C"/>
    <property type="match status" value="1"/>
</dbReference>
<dbReference type="AlphaFoldDB" id="A0A317YA54"/>
<dbReference type="PROSITE" id="PS50843">
    <property type="entry name" value="EXPANSIN_CBD"/>
    <property type="match status" value="1"/>
</dbReference>
<dbReference type="GO" id="GO:0071555">
    <property type="term" value="P:cell wall organization"/>
    <property type="evidence" value="ECO:0007669"/>
    <property type="project" value="UniProtKB-KW"/>
</dbReference>
<dbReference type="SUPFAM" id="SSF50685">
    <property type="entry name" value="Barwin-like endoglucanases"/>
    <property type="match status" value="1"/>
</dbReference>
<evidence type="ECO:0000256" key="6">
    <source>
        <dbReference type="ARBA" id="ARBA00023180"/>
    </source>
</evidence>
<keyword evidence="4" id="KW-0964">Secreted</keyword>
<keyword evidence="5" id="KW-0732">Signal</keyword>
<dbReference type="SUPFAM" id="SSF49590">
    <property type="entry name" value="PHL pollen allergen"/>
    <property type="match status" value="1"/>
</dbReference>
<dbReference type="PRINTS" id="PR01225">
    <property type="entry name" value="EXPANSNFAMLY"/>
</dbReference>
<keyword evidence="7" id="KW-0961">Cell wall biogenesis/degradation</keyword>
<feature type="domain" description="Expansin-like CBD" evidence="9">
    <location>
        <begin position="198"/>
        <end position="281"/>
    </location>
</feature>
<dbReference type="Gene3D" id="2.60.40.760">
    <property type="entry name" value="Expansin, cellulose-binding-like domain"/>
    <property type="match status" value="1"/>
</dbReference>
<dbReference type="GO" id="GO:0005576">
    <property type="term" value="C:extracellular region"/>
    <property type="evidence" value="ECO:0007669"/>
    <property type="project" value="InterPro"/>
</dbReference>
<dbReference type="PROSITE" id="PS50842">
    <property type="entry name" value="EXPANSIN_EG45"/>
    <property type="match status" value="1"/>
</dbReference>
<comment type="similarity">
    <text evidence="2">Belongs to the expansin family. Expansin B subfamily.</text>
</comment>
<dbReference type="InterPro" id="IPR007117">
    <property type="entry name" value="Expansin_CBD"/>
</dbReference>
<proteinExistence type="inferred from homology"/>
<dbReference type="Proteomes" id="UP000251960">
    <property type="component" value="Chromosome 1"/>
</dbReference>
<evidence type="ECO:0000256" key="4">
    <source>
        <dbReference type="ARBA" id="ARBA00022525"/>
    </source>
</evidence>
<dbReference type="ExpressionAtlas" id="A0A317YA54">
    <property type="expression patterns" value="baseline and differential"/>
</dbReference>
<dbReference type="Gene3D" id="2.40.40.10">
    <property type="entry name" value="RlpA-like domain"/>
    <property type="match status" value="1"/>
</dbReference>
<dbReference type="InterPro" id="IPR036749">
    <property type="entry name" value="Expansin_CBD_sf"/>
</dbReference>
<dbReference type="SMART" id="SM00837">
    <property type="entry name" value="DPBB_1"/>
    <property type="match status" value="1"/>
</dbReference>
<reference evidence="10" key="1">
    <citation type="journal article" date="2018" name="Nat. Genet.">
        <title>Extensive intraspecific gene order and gene structural variations between Mo17 and other maize genomes.</title>
        <authorList>
            <person name="Sun S."/>
            <person name="Zhou Y."/>
            <person name="Chen J."/>
            <person name="Shi J."/>
            <person name="Zhao H."/>
            <person name="Zhao H."/>
            <person name="Song W."/>
            <person name="Zhang M."/>
            <person name="Cui Y."/>
            <person name="Dong X."/>
            <person name="Liu H."/>
            <person name="Ma X."/>
            <person name="Jiao Y."/>
            <person name="Wang B."/>
            <person name="Wei X."/>
            <person name="Stein J.C."/>
            <person name="Glaubitz J.C."/>
            <person name="Lu F."/>
            <person name="Yu G."/>
            <person name="Liang C."/>
            <person name="Fengler K."/>
            <person name="Li B."/>
            <person name="Rafalski A."/>
            <person name="Schnable P.S."/>
            <person name="Ware D.H."/>
            <person name="Buckler E.S."/>
            <person name="Lai J."/>
        </authorList>
    </citation>
    <scope>NUCLEOTIDE SEQUENCE [LARGE SCALE GENOMIC DNA]</scope>
    <source>
        <tissue evidence="10">Seedling</tissue>
    </source>
</reference>
<dbReference type="EMBL" id="NCVQ01000001">
    <property type="protein sequence ID" value="PWZ55568.1"/>
    <property type="molecule type" value="Genomic_DNA"/>
</dbReference>
<comment type="subcellular location">
    <subcellularLocation>
        <location evidence="1">Secreted</location>
        <location evidence="1">Cell wall</location>
    </subcellularLocation>
</comment>
<evidence type="ECO:0000256" key="7">
    <source>
        <dbReference type="ARBA" id="ARBA00023316"/>
    </source>
</evidence>